<dbReference type="InParanoid" id="A0A5J5ELJ1"/>
<evidence type="ECO:0000256" key="1">
    <source>
        <dbReference type="SAM" id="MobiDB-lite"/>
    </source>
</evidence>
<keyword evidence="3" id="KW-1185">Reference proteome</keyword>
<organism evidence="2 3">
    <name type="scientific">Sphaerosporella brunnea</name>
    <dbReference type="NCBI Taxonomy" id="1250544"/>
    <lineage>
        <taxon>Eukaryota</taxon>
        <taxon>Fungi</taxon>
        <taxon>Dikarya</taxon>
        <taxon>Ascomycota</taxon>
        <taxon>Pezizomycotina</taxon>
        <taxon>Pezizomycetes</taxon>
        <taxon>Pezizales</taxon>
        <taxon>Pyronemataceae</taxon>
        <taxon>Sphaerosporella</taxon>
    </lineage>
</organism>
<accession>A0A5J5ELJ1</accession>
<dbReference type="OrthoDB" id="2992173at2759"/>
<dbReference type="Proteomes" id="UP000326924">
    <property type="component" value="Unassembled WGS sequence"/>
</dbReference>
<comment type="caution">
    <text evidence="2">The sequence shown here is derived from an EMBL/GenBank/DDBJ whole genome shotgun (WGS) entry which is preliminary data.</text>
</comment>
<evidence type="ECO:0000313" key="3">
    <source>
        <dbReference type="Proteomes" id="UP000326924"/>
    </source>
</evidence>
<reference evidence="2 3" key="1">
    <citation type="submission" date="2019-09" db="EMBL/GenBank/DDBJ databases">
        <title>Draft genome of the ectomycorrhizal ascomycete Sphaerosporella brunnea.</title>
        <authorList>
            <consortium name="DOE Joint Genome Institute"/>
            <person name="Benucci G.M."/>
            <person name="Marozzi G."/>
            <person name="Antonielli L."/>
            <person name="Sanchez S."/>
            <person name="Marco P."/>
            <person name="Wang X."/>
            <person name="Falini L.B."/>
            <person name="Barry K."/>
            <person name="Haridas S."/>
            <person name="Lipzen A."/>
            <person name="Labutti K."/>
            <person name="Grigoriev I.V."/>
            <person name="Murat C."/>
            <person name="Martin F."/>
            <person name="Albertini E."/>
            <person name="Donnini D."/>
            <person name="Bonito G."/>
        </authorList>
    </citation>
    <scope>NUCLEOTIDE SEQUENCE [LARGE SCALE GENOMIC DNA]</scope>
    <source>
        <strain evidence="2 3">Sb_GMNB300</strain>
    </source>
</reference>
<feature type="region of interest" description="Disordered" evidence="1">
    <location>
        <begin position="109"/>
        <end position="148"/>
    </location>
</feature>
<name>A0A5J5ELJ1_9PEZI</name>
<proteinExistence type="predicted"/>
<sequence length="1415" mass="155322">MSEPQTLAIPVKLDAFVFNAAVCGGSDPTVDQNRTKAKISPITQPNYTFLRFERTMVQNDILNFTDLHKTGPAAFNPRFTDLGTGTPRANRQGVYIHWIVPRPYRSGSTISQNPQVAERSREVKGMKPRAVQDAPPVSEGDTAAPDFNPAPPRWLVIRKVEKSEPANVLPEVDAWVVESDRRQVLDDIPTTSDVDLQVDFSPYIHGAADLDQTALEQQAEVFIGYKASANDWEETIDNPKIPPDEQPLRVELNLVNSSNQLFPDYQPHNSNVFSLVDTLQYGTDADGNALVVDTATVSYYVLGWHSSNDQDLFGDLDPTGSVTRADRLKALKMVLNEADPTTQAGVRDWLASKDPTRVICHGAMYNVLWDSGNKPPIVPADIYHEKLNSDMPVSIGTTPMDALLTYVKSHASPNSQSADDIKEVEQDLLRIQKLLHARDDGVDAQDEADDIVYNWNYANTAGGSHYFLAGSDGGKGDKGRPTAPDAANIAKLAVVNSQQRYLDVLSRQLQLLRWEMFALWWEYMTDLTAPDPQKTKLIVQQKSQQISNLLAQMTLALANVQKSKSTIPDGLAQMGVLPSFYEARDPTMLVAGIESGWPYDYLNDLNTRVDTQLVVASDAPPMDQSWTTFCANILPKLPPALKNVAQGLVAEFLSLNPNLETPPTPEPGSLDPLYHDKDKTHFLPDGTAPWRDRWEESQAWFPLFLEWEAEYTQIPYTPDDSLWTLGPRSAWLSDPKKLRYGIAPGVELADLKLADRRTVSGRVLILPQPNFSLQTIVNQILDNTPPQQLNSLLTPEQQQELRDHLNELAFLSSPLSGFTDHLLTRVQGNHVKPTVRVPNTDTDPQPFTAAIAVGQDVGFGRTELTMMGIETDLTPYGTLVSYLDSNFCPFKPATHGQFRFTALNIIDKFGQAIHAIDPTPTPDDVGPPPLYPCISEYYTPQPSNQDPSKANTVVPDGPNLCQYVQLPPSINQPARLNSTFIDYFAADTVAGTPAGWRPLTEWEDHVWGWVVPNYADSGIQLFLPDGTFFREIRLGGPSGATESGTWLPFQPPPPTTTQDPNVYQLQLFADQLADKDYLHSFVAMLNMSLGTTAPPPTAYSEFLSSLIGKPLALVKAGYSLELATAPLSNTSTIDGPPPDPQVPLLPSPTDPKNHYSFAMQLGDISRVYDGLIAYFLPSQNPVPGDTLDLGTLYTHFVPPSEPDNPPTPNLTQIATSNYPVISPFWLDPMSDDIVNAKDPAAAYTQEWNAQLATVGAVVGALVDPFVPLHAYTGILPTDALQLPAWTWQTALARMTAFFHMGPLLVTTDVPGFNQGNALAQDYDLANDATVLAGSGVGVPSLQAGKWAWLQAYSVVAGGKEGGGESAQTEYMALDMAAVDERPRFEPAPYTAVEGYMQLREAIGQAVAPQQEPSLA</sequence>
<gene>
    <name evidence="2" type="ORF">FN846DRAFT_301180</name>
</gene>
<dbReference type="EMBL" id="VXIS01000234">
    <property type="protein sequence ID" value="KAA8895949.1"/>
    <property type="molecule type" value="Genomic_DNA"/>
</dbReference>
<protein>
    <submittedName>
        <fullName evidence="2">Uncharacterized protein</fullName>
    </submittedName>
</protein>
<evidence type="ECO:0000313" key="2">
    <source>
        <dbReference type="EMBL" id="KAA8895949.1"/>
    </source>
</evidence>